<evidence type="ECO:0000256" key="6">
    <source>
        <dbReference type="ARBA" id="ARBA00022842"/>
    </source>
</evidence>
<comment type="catalytic activity">
    <reaction evidence="8 10">
        <text>dITP + H2O = dIMP + diphosphate + H(+)</text>
        <dbReference type="Rhea" id="RHEA:28342"/>
        <dbReference type="ChEBI" id="CHEBI:15377"/>
        <dbReference type="ChEBI" id="CHEBI:15378"/>
        <dbReference type="ChEBI" id="CHEBI:33019"/>
        <dbReference type="ChEBI" id="CHEBI:61194"/>
        <dbReference type="ChEBI" id="CHEBI:61382"/>
        <dbReference type="EC" id="3.6.1.66"/>
    </reaction>
</comment>
<evidence type="ECO:0000256" key="3">
    <source>
        <dbReference type="ARBA" id="ARBA00022723"/>
    </source>
</evidence>
<accession>A0A921E6Y3</accession>
<evidence type="ECO:0000313" key="13">
    <source>
        <dbReference type="Proteomes" id="UP000711407"/>
    </source>
</evidence>
<comment type="catalytic activity">
    <reaction evidence="9 10">
        <text>XTP + H2O = XMP + diphosphate + H(+)</text>
        <dbReference type="Rhea" id="RHEA:28610"/>
        <dbReference type="ChEBI" id="CHEBI:15377"/>
        <dbReference type="ChEBI" id="CHEBI:15378"/>
        <dbReference type="ChEBI" id="CHEBI:33019"/>
        <dbReference type="ChEBI" id="CHEBI:57464"/>
        <dbReference type="ChEBI" id="CHEBI:61314"/>
        <dbReference type="EC" id="3.6.1.66"/>
    </reaction>
</comment>
<dbReference type="GO" id="GO:0036220">
    <property type="term" value="F:ITP diphosphatase activity"/>
    <property type="evidence" value="ECO:0007669"/>
    <property type="project" value="UniProtKB-UniRule"/>
</dbReference>
<comment type="similarity">
    <text evidence="1 10 11">Belongs to the HAM1 NTPase family.</text>
</comment>
<feature type="binding site" evidence="10">
    <location>
        <begin position="10"/>
        <end position="15"/>
    </location>
    <ligand>
        <name>substrate</name>
    </ligand>
</feature>
<dbReference type="GO" id="GO:0035870">
    <property type="term" value="F:dITP diphosphatase activity"/>
    <property type="evidence" value="ECO:0007669"/>
    <property type="project" value="UniProtKB-UniRule"/>
</dbReference>
<dbReference type="GO" id="GO:0009117">
    <property type="term" value="P:nucleotide metabolic process"/>
    <property type="evidence" value="ECO:0007669"/>
    <property type="project" value="UniProtKB-KW"/>
</dbReference>
<dbReference type="FunFam" id="3.90.950.10:FF:000001">
    <property type="entry name" value="dITP/XTP pyrophosphatase"/>
    <property type="match status" value="1"/>
</dbReference>
<feature type="binding site" evidence="10">
    <location>
        <begin position="183"/>
        <end position="184"/>
    </location>
    <ligand>
        <name>substrate</name>
    </ligand>
</feature>
<keyword evidence="7 10" id="KW-0546">Nucleotide metabolism</keyword>
<evidence type="ECO:0000256" key="2">
    <source>
        <dbReference type="ARBA" id="ARBA00011738"/>
    </source>
</evidence>
<evidence type="ECO:0000256" key="5">
    <source>
        <dbReference type="ARBA" id="ARBA00022801"/>
    </source>
</evidence>
<dbReference type="GO" id="GO:0017111">
    <property type="term" value="F:ribonucleoside triphosphate phosphatase activity"/>
    <property type="evidence" value="ECO:0007669"/>
    <property type="project" value="InterPro"/>
</dbReference>
<feature type="binding site" evidence="10">
    <location>
        <position position="71"/>
    </location>
    <ligand>
        <name>Mg(2+)</name>
        <dbReference type="ChEBI" id="CHEBI:18420"/>
    </ligand>
</feature>
<protein>
    <recommendedName>
        <fullName evidence="10">dITP/XTP pyrophosphatase</fullName>
        <ecNumber evidence="10">3.6.1.66</ecNumber>
    </recommendedName>
    <alternativeName>
        <fullName evidence="10">Non-canonical purine NTP pyrophosphatase</fullName>
    </alternativeName>
    <alternativeName>
        <fullName evidence="10">Non-standard purine NTP pyrophosphatase</fullName>
    </alternativeName>
    <alternativeName>
        <fullName evidence="10">Nucleoside-triphosphate diphosphatase</fullName>
    </alternativeName>
    <alternativeName>
        <fullName evidence="10">Nucleoside-triphosphate pyrophosphatase</fullName>
        <shortName evidence="10">NTPase</shortName>
    </alternativeName>
</protein>
<evidence type="ECO:0000256" key="11">
    <source>
        <dbReference type="RuleBase" id="RU003781"/>
    </source>
</evidence>
<reference evidence="12" key="1">
    <citation type="journal article" date="2021" name="PeerJ">
        <title>Extensive microbial diversity within the chicken gut microbiome revealed by metagenomics and culture.</title>
        <authorList>
            <person name="Gilroy R."/>
            <person name="Ravi A."/>
            <person name="Getino M."/>
            <person name="Pursley I."/>
            <person name="Horton D.L."/>
            <person name="Alikhan N.F."/>
            <person name="Baker D."/>
            <person name="Gharbi K."/>
            <person name="Hall N."/>
            <person name="Watson M."/>
            <person name="Adriaenssens E.M."/>
            <person name="Foster-Nyarko E."/>
            <person name="Jarju S."/>
            <person name="Secka A."/>
            <person name="Antonio M."/>
            <person name="Oren A."/>
            <person name="Chaudhuri R.R."/>
            <person name="La Ragione R."/>
            <person name="Hildebrand F."/>
            <person name="Pallen M.J."/>
        </authorList>
    </citation>
    <scope>NUCLEOTIDE SEQUENCE</scope>
    <source>
        <strain evidence="12">4100</strain>
    </source>
</reference>
<dbReference type="AlphaFoldDB" id="A0A921E6Y3"/>
<keyword evidence="6 10" id="KW-0460">Magnesium</keyword>
<comment type="function">
    <text evidence="10">Pyrophosphatase that catalyzes the hydrolysis of nucleoside triphosphates to their monophosphate derivatives, with a high preference for the non-canonical purine nucleotides XTP (xanthosine triphosphate), dITP (deoxyinosine triphosphate) and ITP. Seems to function as a house-cleaning enzyme that removes non-canonical purine nucleotides from the nucleotide pool, thus preventing their incorporation into DNA/RNA and avoiding chromosomal lesions.</text>
</comment>
<dbReference type="EMBL" id="DYXT01000015">
    <property type="protein sequence ID" value="HJE38464.1"/>
    <property type="molecule type" value="Genomic_DNA"/>
</dbReference>
<keyword evidence="4 10" id="KW-0547">Nucleotide-binding</keyword>
<evidence type="ECO:0000256" key="8">
    <source>
        <dbReference type="ARBA" id="ARBA00051875"/>
    </source>
</evidence>
<dbReference type="InterPro" id="IPR029001">
    <property type="entry name" value="ITPase-like_fam"/>
</dbReference>
<evidence type="ECO:0000313" key="12">
    <source>
        <dbReference type="EMBL" id="HJE38464.1"/>
    </source>
</evidence>
<feature type="binding site" evidence="10">
    <location>
        <position position="178"/>
    </location>
    <ligand>
        <name>substrate</name>
    </ligand>
</feature>
<comment type="subunit">
    <text evidence="2 10">Homodimer.</text>
</comment>
<dbReference type="Pfam" id="PF01725">
    <property type="entry name" value="Ham1p_like"/>
    <property type="match status" value="1"/>
</dbReference>
<evidence type="ECO:0000256" key="9">
    <source>
        <dbReference type="ARBA" id="ARBA00052017"/>
    </source>
</evidence>
<evidence type="ECO:0000256" key="10">
    <source>
        <dbReference type="HAMAP-Rule" id="MF_01405"/>
    </source>
</evidence>
<proteinExistence type="inferred from homology"/>
<dbReference type="GO" id="GO:0000166">
    <property type="term" value="F:nucleotide binding"/>
    <property type="evidence" value="ECO:0007669"/>
    <property type="project" value="UniProtKB-KW"/>
</dbReference>
<keyword evidence="5 10" id="KW-0378">Hydrolase</keyword>
<dbReference type="CDD" id="cd00515">
    <property type="entry name" value="HAM1"/>
    <property type="match status" value="1"/>
</dbReference>
<sequence length="198" mass="21763">MTPRTLVFATNNDHKLSEIRDILGDSYRVLGLKDIGCTDEIVEDGATLHENAAIKARYVRDRFGYDCMADDTGLLVDALGGEPGVHTARYAGGDGHDSAANMTLLLRNLDHIDDMEKRSARFMTVIAITEGDDIRYFEGKVEGHIAFAPRGSHGFGYDPVFIPDGMQTTFAEMDADEKNSISHRGNAVRKLLAYLAPL</sequence>
<feature type="active site" description="Proton acceptor" evidence="10">
    <location>
        <position position="71"/>
    </location>
</feature>
<dbReference type="Proteomes" id="UP000711407">
    <property type="component" value="Unassembled WGS sequence"/>
</dbReference>
<dbReference type="PANTHER" id="PTHR11067:SF9">
    <property type="entry name" value="INOSINE TRIPHOSPHATE PYROPHOSPHATASE"/>
    <property type="match status" value="1"/>
</dbReference>
<dbReference type="GO" id="GO:0005829">
    <property type="term" value="C:cytosol"/>
    <property type="evidence" value="ECO:0007669"/>
    <property type="project" value="TreeGrafter"/>
</dbReference>
<reference evidence="12" key="2">
    <citation type="submission" date="2021-09" db="EMBL/GenBank/DDBJ databases">
        <authorList>
            <person name="Gilroy R."/>
        </authorList>
    </citation>
    <scope>NUCLEOTIDE SEQUENCE</scope>
    <source>
        <strain evidence="12">4100</strain>
    </source>
</reference>
<comment type="catalytic activity">
    <reaction evidence="10">
        <text>ITP + H2O = IMP + diphosphate + H(+)</text>
        <dbReference type="Rhea" id="RHEA:29399"/>
        <dbReference type="ChEBI" id="CHEBI:15377"/>
        <dbReference type="ChEBI" id="CHEBI:15378"/>
        <dbReference type="ChEBI" id="CHEBI:33019"/>
        <dbReference type="ChEBI" id="CHEBI:58053"/>
        <dbReference type="ChEBI" id="CHEBI:61402"/>
        <dbReference type="EC" id="3.6.1.66"/>
    </reaction>
</comment>
<dbReference type="HAMAP" id="MF_01405">
    <property type="entry name" value="Non_canon_purine_NTPase"/>
    <property type="match status" value="1"/>
</dbReference>
<dbReference type="GO" id="GO:0036222">
    <property type="term" value="F:XTP diphosphatase activity"/>
    <property type="evidence" value="ECO:0007669"/>
    <property type="project" value="UniProtKB-UniRule"/>
</dbReference>
<gene>
    <name evidence="12" type="primary">rdgB</name>
    <name evidence="12" type="ORF">K8V47_01685</name>
</gene>
<evidence type="ECO:0000256" key="7">
    <source>
        <dbReference type="ARBA" id="ARBA00023080"/>
    </source>
</evidence>
<keyword evidence="3 10" id="KW-0479">Metal-binding</keyword>
<organism evidence="12 13">
    <name type="scientific">Candidatus Amulumruptor caecigallinarius</name>
    <dbReference type="NCBI Taxonomy" id="2109911"/>
    <lineage>
        <taxon>Bacteria</taxon>
        <taxon>Pseudomonadati</taxon>
        <taxon>Bacteroidota</taxon>
        <taxon>Bacteroidia</taxon>
        <taxon>Bacteroidales</taxon>
        <taxon>Muribaculaceae</taxon>
        <taxon>Candidatus Amulumruptor</taxon>
    </lineage>
</organism>
<dbReference type="InterPro" id="IPR002637">
    <property type="entry name" value="RdgB/HAM1"/>
</dbReference>
<feature type="binding site" evidence="10">
    <location>
        <position position="72"/>
    </location>
    <ligand>
        <name>substrate</name>
    </ligand>
</feature>
<name>A0A921E6Y3_9BACT</name>
<comment type="cofactor">
    <cofactor evidence="10">
        <name>Mg(2+)</name>
        <dbReference type="ChEBI" id="CHEBI:18420"/>
    </cofactor>
    <text evidence="10">Binds 1 Mg(2+) ion per subunit.</text>
</comment>
<dbReference type="EC" id="3.6.1.66" evidence="10"/>
<dbReference type="Gene3D" id="3.90.950.10">
    <property type="match status" value="1"/>
</dbReference>
<comment type="caution">
    <text evidence="12">The sequence shown here is derived from an EMBL/GenBank/DDBJ whole genome shotgun (WGS) entry which is preliminary data.</text>
</comment>
<dbReference type="NCBIfam" id="TIGR00042">
    <property type="entry name" value="RdgB/HAM1 family non-canonical purine NTP pyrophosphatase"/>
    <property type="match status" value="1"/>
</dbReference>
<dbReference type="GO" id="GO:0009146">
    <property type="term" value="P:purine nucleoside triphosphate catabolic process"/>
    <property type="evidence" value="ECO:0007669"/>
    <property type="project" value="UniProtKB-UniRule"/>
</dbReference>
<feature type="binding site" evidence="10">
    <location>
        <begin position="155"/>
        <end position="158"/>
    </location>
    <ligand>
        <name>substrate</name>
    </ligand>
</feature>
<dbReference type="GO" id="GO:0046872">
    <property type="term" value="F:metal ion binding"/>
    <property type="evidence" value="ECO:0007669"/>
    <property type="project" value="UniProtKB-KW"/>
</dbReference>
<evidence type="ECO:0000256" key="4">
    <source>
        <dbReference type="ARBA" id="ARBA00022741"/>
    </source>
</evidence>
<dbReference type="PANTHER" id="PTHR11067">
    <property type="entry name" value="INOSINE TRIPHOSPHATE PYROPHOSPHATASE/HAM1 PROTEIN"/>
    <property type="match status" value="1"/>
</dbReference>
<evidence type="ECO:0000256" key="1">
    <source>
        <dbReference type="ARBA" id="ARBA00008023"/>
    </source>
</evidence>
<dbReference type="SUPFAM" id="SSF52972">
    <property type="entry name" value="ITPase-like"/>
    <property type="match status" value="1"/>
</dbReference>
<dbReference type="InterPro" id="IPR020922">
    <property type="entry name" value="dITP/XTP_pyrophosphatase"/>
</dbReference>
<comment type="caution">
    <text evidence="10">Lacks conserved residue(s) required for the propagation of feature annotation.</text>
</comment>